<dbReference type="EMBL" id="RXIC02000025">
    <property type="protein sequence ID" value="KAB1207932.1"/>
    <property type="molecule type" value="Genomic_DNA"/>
</dbReference>
<dbReference type="AlphaFoldDB" id="A0A6A1V521"/>
<keyword evidence="1" id="KW-0812">Transmembrane</keyword>
<evidence type="ECO:0000256" key="1">
    <source>
        <dbReference type="SAM" id="Phobius"/>
    </source>
</evidence>
<protein>
    <recommendedName>
        <fullName evidence="4">Transmembrane protein</fullName>
    </recommendedName>
</protein>
<organism evidence="2 3">
    <name type="scientific">Morella rubra</name>
    <name type="common">Chinese bayberry</name>
    <dbReference type="NCBI Taxonomy" id="262757"/>
    <lineage>
        <taxon>Eukaryota</taxon>
        <taxon>Viridiplantae</taxon>
        <taxon>Streptophyta</taxon>
        <taxon>Embryophyta</taxon>
        <taxon>Tracheophyta</taxon>
        <taxon>Spermatophyta</taxon>
        <taxon>Magnoliopsida</taxon>
        <taxon>eudicotyledons</taxon>
        <taxon>Gunneridae</taxon>
        <taxon>Pentapetalae</taxon>
        <taxon>rosids</taxon>
        <taxon>fabids</taxon>
        <taxon>Fagales</taxon>
        <taxon>Myricaceae</taxon>
        <taxon>Morella</taxon>
    </lineage>
</organism>
<dbReference type="OrthoDB" id="1095660at2759"/>
<feature type="transmembrane region" description="Helical" evidence="1">
    <location>
        <begin position="122"/>
        <end position="143"/>
    </location>
</feature>
<reference evidence="2 3" key="1">
    <citation type="journal article" date="2019" name="Plant Biotechnol. J.">
        <title>The red bayberry genome and genetic basis of sex determination.</title>
        <authorList>
            <person name="Jia H.M."/>
            <person name="Jia H.J."/>
            <person name="Cai Q.L."/>
            <person name="Wang Y."/>
            <person name="Zhao H.B."/>
            <person name="Yang W.F."/>
            <person name="Wang G.Y."/>
            <person name="Li Y.H."/>
            <person name="Zhan D.L."/>
            <person name="Shen Y.T."/>
            <person name="Niu Q.F."/>
            <person name="Chang L."/>
            <person name="Qiu J."/>
            <person name="Zhao L."/>
            <person name="Xie H.B."/>
            <person name="Fu W.Y."/>
            <person name="Jin J."/>
            <person name="Li X.W."/>
            <person name="Jiao Y."/>
            <person name="Zhou C.C."/>
            <person name="Tu T."/>
            <person name="Chai C.Y."/>
            <person name="Gao J.L."/>
            <person name="Fan L.J."/>
            <person name="van de Weg E."/>
            <person name="Wang J.Y."/>
            <person name="Gao Z.S."/>
        </authorList>
    </citation>
    <scope>NUCLEOTIDE SEQUENCE [LARGE SCALE GENOMIC DNA]</scope>
    <source>
        <tissue evidence="2">Leaves</tissue>
    </source>
</reference>
<proteinExistence type="predicted"/>
<name>A0A6A1V521_9ROSI</name>
<feature type="transmembrane region" description="Helical" evidence="1">
    <location>
        <begin position="204"/>
        <end position="222"/>
    </location>
</feature>
<gene>
    <name evidence="2" type="ORF">CJ030_MR7G006050</name>
</gene>
<sequence length="342" mass="39230">MKQGFEIKNSDYKPEQKLMDDDRVKPNQKLEVLGILKEALAVFSKNFRFIIFILLTTLPLFVFMVYYESLLQRTLVETSNILRQTPLYVYEINYDSIIWQNMETIFDSMTDDFVNGLVQLSFLYLVPLHLLEFCTVIVTVDLASKIGQEERTMTLKEMIQKPIYGARMGGIFVTYFQVLILSTCMLLGLIWLVTNYSVWGRSPMFSLFSAAFYGAAFVALLTKYLEWSAAWNMSIVISVLEGTYGFQALALAGLFNKDSERRGLLLMLVFFVWGLGLRSICLCVGCNERGMDLVVIAQVSLFCLGHLLKWVACVVYFHDCKKYALEKKFDVEVGREIKAVDK</sequence>
<evidence type="ECO:0000313" key="3">
    <source>
        <dbReference type="Proteomes" id="UP000516437"/>
    </source>
</evidence>
<comment type="caution">
    <text evidence="2">The sequence shown here is derived from an EMBL/GenBank/DDBJ whole genome shotgun (WGS) entry which is preliminary data.</text>
</comment>
<evidence type="ECO:0000313" key="2">
    <source>
        <dbReference type="EMBL" id="KAB1207932.1"/>
    </source>
</evidence>
<keyword evidence="1" id="KW-1133">Transmembrane helix</keyword>
<feature type="transmembrane region" description="Helical" evidence="1">
    <location>
        <begin position="264"/>
        <end position="286"/>
    </location>
</feature>
<keyword evidence="3" id="KW-1185">Reference proteome</keyword>
<dbReference type="PANTHER" id="PTHR36714">
    <property type="entry name" value="T23E23.1"/>
    <property type="match status" value="1"/>
</dbReference>
<keyword evidence="1" id="KW-0472">Membrane</keyword>
<feature type="transmembrane region" description="Helical" evidence="1">
    <location>
        <begin position="164"/>
        <end position="192"/>
    </location>
</feature>
<feature type="transmembrane region" description="Helical" evidence="1">
    <location>
        <begin position="47"/>
        <end position="67"/>
    </location>
</feature>
<dbReference type="PANTHER" id="PTHR36714:SF7">
    <property type="entry name" value="TRANSMEMBRANE PROTEIN"/>
    <property type="match status" value="1"/>
</dbReference>
<evidence type="ECO:0008006" key="4">
    <source>
        <dbReference type="Google" id="ProtNLM"/>
    </source>
</evidence>
<feature type="transmembrane region" description="Helical" evidence="1">
    <location>
        <begin position="229"/>
        <end position="252"/>
    </location>
</feature>
<dbReference type="Proteomes" id="UP000516437">
    <property type="component" value="Chromosome 7"/>
</dbReference>
<feature type="transmembrane region" description="Helical" evidence="1">
    <location>
        <begin position="293"/>
        <end position="317"/>
    </location>
</feature>
<accession>A0A6A1V521</accession>